<reference evidence="4 5" key="1">
    <citation type="submission" date="2014-04" db="EMBL/GenBank/DDBJ databases">
        <title>Evolutionary Origins and Diversification of the Mycorrhizal Mutualists.</title>
        <authorList>
            <consortium name="DOE Joint Genome Institute"/>
            <consortium name="Mycorrhizal Genomics Consortium"/>
            <person name="Kohler A."/>
            <person name="Kuo A."/>
            <person name="Nagy L.G."/>
            <person name="Floudas D."/>
            <person name="Copeland A."/>
            <person name="Barry K.W."/>
            <person name="Cichocki N."/>
            <person name="Veneault-Fourrey C."/>
            <person name="LaButti K."/>
            <person name="Lindquist E.A."/>
            <person name="Lipzen A."/>
            <person name="Lundell T."/>
            <person name="Morin E."/>
            <person name="Murat C."/>
            <person name="Riley R."/>
            <person name="Ohm R."/>
            <person name="Sun H."/>
            <person name="Tunlid A."/>
            <person name="Henrissat B."/>
            <person name="Grigoriev I.V."/>
            <person name="Hibbett D.S."/>
            <person name="Martin F."/>
        </authorList>
    </citation>
    <scope>NUCLEOTIDE SEQUENCE [LARGE SCALE GENOMIC DNA]</scope>
    <source>
        <strain evidence="4 5">Koide BX008</strain>
    </source>
</reference>
<dbReference type="InterPro" id="IPR027417">
    <property type="entry name" value="P-loop_NTPase"/>
</dbReference>
<dbReference type="SUPFAM" id="SSF52540">
    <property type="entry name" value="P-loop containing nucleoside triphosphate hydrolases"/>
    <property type="match status" value="1"/>
</dbReference>
<keyword evidence="1" id="KW-0677">Repeat</keyword>
<feature type="domain" description="Nephrocystin 3-like N-terminal" evidence="3">
    <location>
        <begin position="95"/>
        <end position="251"/>
    </location>
</feature>
<proteinExistence type="predicted"/>
<evidence type="ECO:0000313" key="4">
    <source>
        <dbReference type="EMBL" id="KIL60007.1"/>
    </source>
</evidence>
<feature type="transmembrane region" description="Helical" evidence="2">
    <location>
        <begin position="309"/>
        <end position="332"/>
    </location>
</feature>
<keyword evidence="2" id="KW-1133">Transmembrane helix</keyword>
<protein>
    <recommendedName>
        <fullName evidence="3">Nephrocystin 3-like N-terminal domain-containing protein</fullName>
    </recommendedName>
</protein>
<keyword evidence="2" id="KW-0472">Membrane</keyword>
<dbReference type="AlphaFoldDB" id="A0A0C2WF63"/>
<evidence type="ECO:0000256" key="1">
    <source>
        <dbReference type="ARBA" id="ARBA00022737"/>
    </source>
</evidence>
<dbReference type="Proteomes" id="UP000054549">
    <property type="component" value="Unassembled WGS sequence"/>
</dbReference>
<feature type="transmembrane region" description="Helical" evidence="2">
    <location>
        <begin position="279"/>
        <end position="302"/>
    </location>
</feature>
<dbReference type="InParanoid" id="A0A0C2WF63"/>
<dbReference type="PANTHER" id="PTHR10039:SF14">
    <property type="entry name" value="NACHT DOMAIN-CONTAINING PROTEIN"/>
    <property type="match status" value="1"/>
</dbReference>
<accession>A0A0C2WF63</accession>
<keyword evidence="2" id="KW-0812">Transmembrane</keyword>
<dbReference type="PANTHER" id="PTHR10039">
    <property type="entry name" value="AMELOGENIN"/>
    <property type="match status" value="1"/>
</dbReference>
<dbReference type="HOGENOM" id="CLU_000288_6_18_1"/>
<evidence type="ECO:0000259" key="3">
    <source>
        <dbReference type="Pfam" id="PF24883"/>
    </source>
</evidence>
<evidence type="ECO:0000313" key="5">
    <source>
        <dbReference type="Proteomes" id="UP000054549"/>
    </source>
</evidence>
<evidence type="ECO:0000256" key="2">
    <source>
        <dbReference type="SAM" id="Phobius"/>
    </source>
</evidence>
<name>A0A0C2WF63_AMAMK</name>
<dbReference type="EMBL" id="KN818306">
    <property type="protein sequence ID" value="KIL60007.1"/>
    <property type="molecule type" value="Genomic_DNA"/>
</dbReference>
<dbReference type="InterPro" id="IPR056884">
    <property type="entry name" value="NPHP3-like_N"/>
</dbReference>
<dbReference type="Gene3D" id="3.40.50.300">
    <property type="entry name" value="P-loop containing nucleotide triphosphate hydrolases"/>
    <property type="match status" value="1"/>
</dbReference>
<dbReference type="OrthoDB" id="2683869at2759"/>
<sequence length="599" mass="67241">MVSSTSGTSPQQLLQSFKSLQTNNQNNKGLIGDGSNNIINSGDGQVNQFNITQVDTAEDVELDRLLDRHVSKDALRNSFHSPPGCHPNTRTTIRNEIRTEWLDESVSKKSPLLWLNGPGAVGKSVIAKTISGFHDQIVGTFFFSTSSNKTAATLFPTLAWQLARKIPDTRKHIIASLKRSDSRQMSQIEDQFNRLIIQPLKSTTTLKYRPVMVIDGADECTDERMLGRFLRVLVKAGEGGDMPVRFIICSRPEPRIHAILRGDRHVPELPSQTPQVSSFVLGVTGPGPPFVAFGLFGSVGLFRMLALFWNYFGFFGLLTHLAGLLGVLAFLASDLPRSEACLRTPIQRSQDFLQDVWELYRPIPLDVDKDALSFPTSDRLDTICPYPVISNIRIGFSQECKDEMASYLIDKFNEIRQPFRPSDIPNLVEASCGQFLYVSTVVRLLDDPHFFPRDLLEMARRGSLPTPDLDKLYKTILKRAQQGSSGYQLELGFVKDSLAILVVFAGNVHFLTVRKSIELLLGLKKSELNKKLSQMHSVLSIVPGESVGVYHRSFLEFLLDHKRSGEYHIAYSNGLRRILILMIRAGLRYHVMYFLGQSR</sequence>
<dbReference type="Pfam" id="PF24883">
    <property type="entry name" value="NPHP3_N"/>
    <property type="match status" value="1"/>
</dbReference>
<gene>
    <name evidence="4" type="ORF">M378DRAFT_168639</name>
</gene>
<keyword evidence="5" id="KW-1185">Reference proteome</keyword>
<organism evidence="4 5">
    <name type="scientific">Amanita muscaria (strain Koide BX008)</name>
    <dbReference type="NCBI Taxonomy" id="946122"/>
    <lineage>
        <taxon>Eukaryota</taxon>
        <taxon>Fungi</taxon>
        <taxon>Dikarya</taxon>
        <taxon>Basidiomycota</taxon>
        <taxon>Agaricomycotina</taxon>
        <taxon>Agaricomycetes</taxon>
        <taxon>Agaricomycetidae</taxon>
        <taxon>Agaricales</taxon>
        <taxon>Pluteineae</taxon>
        <taxon>Amanitaceae</taxon>
        <taxon>Amanita</taxon>
    </lineage>
</organism>